<dbReference type="OrthoDB" id="9783013at2"/>
<feature type="transmembrane region" description="Helical" evidence="7">
    <location>
        <begin position="73"/>
        <end position="91"/>
    </location>
</feature>
<evidence type="ECO:0000256" key="7">
    <source>
        <dbReference type="SAM" id="Phobius"/>
    </source>
</evidence>
<dbReference type="CDD" id="cd06177">
    <property type="entry name" value="MFS_NHS"/>
    <property type="match status" value="1"/>
</dbReference>
<evidence type="ECO:0000256" key="3">
    <source>
        <dbReference type="ARBA" id="ARBA00022475"/>
    </source>
</evidence>
<keyword evidence="5 7" id="KW-1133">Transmembrane helix</keyword>
<evidence type="ECO:0000256" key="2">
    <source>
        <dbReference type="ARBA" id="ARBA00022448"/>
    </source>
</evidence>
<comment type="caution">
    <text evidence="9">The sequence shown here is derived from an EMBL/GenBank/DDBJ whole genome shotgun (WGS) entry which is preliminary data.</text>
</comment>
<accession>A0A7X3D0W3</accession>
<feature type="transmembrane region" description="Helical" evidence="7">
    <location>
        <begin position="239"/>
        <end position="257"/>
    </location>
</feature>
<dbReference type="PROSITE" id="PS50850">
    <property type="entry name" value="MFS"/>
    <property type="match status" value="1"/>
</dbReference>
<feature type="transmembrane region" description="Helical" evidence="7">
    <location>
        <begin position="44"/>
        <end position="64"/>
    </location>
</feature>
<feature type="transmembrane region" description="Helical" evidence="7">
    <location>
        <begin position="132"/>
        <end position="151"/>
    </location>
</feature>
<evidence type="ECO:0000313" key="10">
    <source>
        <dbReference type="Proteomes" id="UP000540519"/>
    </source>
</evidence>
<dbReference type="InterPro" id="IPR036259">
    <property type="entry name" value="MFS_trans_sf"/>
</dbReference>
<evidence type="ECO:0000313" key="9">
    <source>
        <dbReference type="EMBL" id="MUH34791.1"/>
    </source>
</evidence>
<dbReference type="PANTHER" id="PTHR23522">
    <property type="entry name" value="BLL5896 PROTEIN"/>
    <property type="match status" value="1"/>
</dbReference>
<dbReference type="GO" id="GO:0005886">
    <property type="term" value="C:plasma membrane"/>
    <property type="evidence" value="ECO:0007669"/>
    <property type="project" value="UniProtKB-SubCell"/>
</dbReference>
<dbReference type="Pfam" id="PF03825">
    <property type="entry name" value="Nuc_H_symport"/>
    <property type="match status" value="1"/>
</dbReference>
<feature type="transmembrane region" description="Helical" evidence="7">
    <location>
        <begin position="206"/>
        <end position="227"/>
    </location>
</feature>
<reference evidence="9 10" key="1">
    <citation type="journal article" date="2019" name="Mar. Drugs">
        <title>Comparative Genomics and CAZyme Genome Repertoires of Marine Zobellia amurskyensis KMM 3526(T) and Zobellia laminariae KMM 3676(T).</title>
        <authorList>
            <person name="Chernysheva N."/>
            <person name="Bystritskaya E."/>
            <person name="Stenkova A."/>
            <person name="Golovkin I."/>
            <person name="Nedashkovskaya O."/>
            <person name="Isaeva M."/>
        </authorList>
    </citation>
    <scope>NUCLEOTIDE SEQUENCE [LARGE SCALE GENOMIC DNA]</scope>
    <source>
        <strain evidence="9 10">KMM 3526</strain>
    </source>
</reference>
<dbReference type="GO" id="GO:0015212">
    <property type="term" value="F:cytidine transmembrane transporter activity"/>
    <property type="evidence" value="ECO:0007669"/>
    <property type="project" value="TreeGrafter"/>
</dbReference>
<organism evidence="9 10">
    <name type="scientific">Zobellia amurskyensis</name>
    <dbReference type="NCBI Taxonomy" id="248905"/>
    <lineage>
        <taxon>Bacteria</taxon>
        <taxon>Pseudomonadati</taxon>
        <taxon>Bacteroidota</taxon>
        <taxon>Flavobacteriia</taxon>
        <taxon>Flavobacteriales</taxon>
        <taxon>Flavobacteriaceae</taxon>
        <taxon>Zobellia</taxon>
    </lineage>
</organism>
<dbReference type="Gene3D" id="1.20.1250.20">
    <property type="entry name" value="MFS general substrate transporter like domains"/>
    <property type="match status" value="2"/>
</dbReference>
<name>A0A7X3D0W3_9FLAO</name>
<dbReference type="PANTHER" id="PTHR23522:SF4">
    <property type="entry name" value="NUCLEOSIDE PERMEASE NUPG-RELATED"/>
    <property type="match status" value="1"/>
</dbReference>
<dbReference type="RefSeq" id="WP_155598780.1">
    <property type="nucleotide sequence ID" value="NZ_RCNR01000004.1"/>
</dbReference>
<feature type="transmembrane region" description="Helical" evidence="7">
    <location>
        <begin position="369"/>
        <end position="391"/>
    </location>
</feature>
<feature type="transmembrane region" description="Helical" evidence="7">
    <location>
        <begin position="97"/>
        <end position="120"/>
    </location>
</feature>
<comment type="subcellular location">
    <subcellularLocation>
        <location evidence="1">Cell membrane</location>
        <topology evidence="1">Multi-pass membrane protein</topology>
    </subcellularLocation>
</comment>
<keyword evidence="2" id="KW-0813">Transport</keyword>
<feature type="transmembrane region" description="Helical" evidence="7">
    <location>
        <begin position="12"/>
        <end position="32"/>
    </location>
</feature>
<dbReference type="InterPro" id="IPR004740">
    <property type="entry name" value="Nuc_H_symport"/>
</dbReference>
<feature type="transmembrane region" description="Helical" evidence="7">
    <location>
        <begin position="294"/>
        <end position="318"/>
    </location>
</feature>
<gene>
    <name evidence="9" type="ORF">D9O36_02955</name>
</gene>
<dbReference type="GO" id="GO:0015213">
    <property type="term" value="F:uridine transmembrane transporter activity"/>
    <property type="evidence" value="ECO:0007669"/>
    <property type="project" value="TreeGrafter"/>
</dbReference>
<evidence type="ECO:0000256" key="1">
    <source>
        <dbReference type="ARBA" id="ARBA00004651"/>
    </source>
</evidence>
<keyword evidence="10" id="KW-1185">Reference proteome</keyword>
<evidence type="ECO:0000256" key="5">
    <source>
        <dbReference type="ARBA" id="ARBA00022989"/>
    </source>
</evidence>
<keyword evidence="6 7" id="KW-0472">Membrane</keyword>
<dbReference type="SUPFAM" id="SSF103473">
    <property type="entry name" value="MFS general substrate transporter"/>
    <property type="match status" value="1"/>
</dbReference>
<dbReference type="AlphaFoldDB" id="A0A7X3D0W3"/>
<proteinExistence type="predicted"/>
<feature type="transmembrane region" description="Helical" evidence="7">
    <location>
        <begin position="330"/>
        <end position="349"/>
    </location>
</feature>
<dbReference type="Proteomes" id="UP000540519">
    <property type="component" value="Unassembled WGS sequence"/>
</dbReference>
<feature type="transmembrane region" description="Helical" evidence="7">
    <location>
        <begin position="157"/>
        <end position="177"/>
    </location>
</feature>
<evidence type="ECO:0000259" key="8">
    <source>
        <dbReference type="PROSITE" id="PS50850"/>
    </source>
</evidence>
<keyword evidence="3" id="KW-1003">Cell membrane</keyword>
<keyword evidence="4 7" id="KW-0812">Transmembrane</keyword>
<protein>
    <submittedName>
        <fullName evidence="9">MFS transporter</fullName>
    </submittedName>
</protein>
<dbReference type="InterPro" id="IPR020846">
    <property type="entry name" value="MFS_dom"/>
</dbReference>
<feature type="transmembrane region" description="Helical" evidence="7">
    <location>
        <begin position="269"/>
        <end position="288"/>
    </location>
</feature>
<evidence type="ECO:0000256" key="4">
    <source>
        <dbReference type="ARBA" id="ARBA00022692"/>
    </source>
</evidence>
<dbReference type="EMBL" id="RCNR01000004">
    <property type="protein sequence ID" value="MUH34791.1"/>
    <property type="molecule type" value="Genomic_DNA"/>
</dbReference>
<evidence type="ECO:0000256" key="6">
    <source>
        <dbReference type="ARBA" id="ARBA00023136"/>
    </source>
</evidence>
<feature type="domain" description="Major facilitator superfamily (MFS) profile" evidence="8">
    <location>
        <begin position="1"/>
        <end position="395"/>
    </location>
</feature>
<sequence length="406" mass="45434">MKKSLRIKLSALMLLEYFVWGAWYVTMGTYLLSSLEVGATQVGAAYANLSIAAILSPFFIGLIADRFFSAKNVLATLHLFGGISLYLISLTDNFQNFWWLILLYTLLYMPTISLVNSISFSQMTDPDKEFPLIRVFGTLGWIAAGLLVGFMELEASYLTFQIAAVCSILLATLCLFLPNTPPKGKQNSLSSILGLDALILFKDKSFVIFFISSIIICIPLAFYYSFANPFLNDIGFDNAAGKMTLGQVSEFLFLLLMPFAFRKLGLKKVMLAGMIAWAIRYLLFAFAVDLNDNWMLYTAIILHGICYDFFFVSGQIYIDKKAGKSFRNAAQGLITFATYGIGMLIGSYVSGWITQMFTTGINSSTDYDWLSIWLVPAVIAIITGILFMILFKENKVKPLEKIHQKE</sequence>